<dbReference type="PANTHER" id="PTHR43364:SF4">
    <property type="entry name" value="NAD(P)-LINKED OXIDOREDUCTASE SUPERFAMILY PROTEIN"/>
    <property type="match status" value="1"/>
</dbReference>
<evidence type="ECO:0000256" key="1">
    <source>
        <dbReference type="ARBA" id="ARBA00023002"/>
    </source>
</evidence>
<proteinExistence type="predicted"/>
<keyword evidence="1" id="KW-0560">Oxidoreductase</keyword>
<dbReference type="EMBL" id="JBBPCC010000019">
    <property type="protein sequence ID" value="MEK8131223.1"/>
    <property type="molecule type" value="Genomic_DNA"/>
</dbReference>
<dbReference type="Pfam" id="PF00248">
    <property type="entry name" value="Aldo_ket_red"/>
    <property type="match status" value="1"/>
</dbReference>
<dbReference type="InterPro" id="IPR050523">
    <property type="entry name" value="AKR_Detox_Biosynth"/>
</dbReference>
<dbReference type="SUPFAM" id="SSF51430">
    <property type="entry name" value="NAD(P)-linked oxidoreductase"/>
    <property type="match status" value="1"/>
</dbReference>
<accession>A0ABU9DT19</accession>
<dbReference type="InterPro" id="IPR036812">
    <property type="entry name" value="NAD(P)_OxRdtase_dom_sf"/>
</dbReference>
<dbReference type="InterPro" id="IPR023210">
    <property type="entry name" value="NADP_OxRdtase_dom"/>
</dbReference>
<keyword evidence="4" id="KW-1185">Reference proteome</keyword>
<dbReference type="Gene3D" id="3.20.20.100">
    <property type="entry name" value="NADP-dependent oxidoreductase domain"/>
    <property type="match status" value="1"/>
</dbReference>
<dbReference type="Proteomes" id="UP001469365">
    <property type="component" value="Unassembled WGS sequence"/>
</dbReference>
<feature type="domain" description="NADP-dependent oxidoreductase" evidence="2">
    <location>
        <begin position="33"/>
        <end position="298"/>
    </location>
</feature>
<gene>
    <name evidence="3" type="ORF">WMW72_25275</name>
</gene>
<name>A0ABU9DT19_9BACL</name>
<evidence type="ECO:0000313" key="3">
    <source>
        <dbReference type="EMBL" id="MEK8131223.1"/>
    </source>
</evidence>
<dbReference type="RefSeq" id="WP_341418351.1">
    <property type="nucleotide sequence ID" value="NZ_JBBPCC010000019.1"/>
</dbReference>
<protein>
    <submittedName>
        <fullName evidence="3">Aldo/keto reductase</fullName>
    </submittedName>
</protein>
<evidence type="ECO:0000313" key="4">
    <source>
        <dbReference type="Proteomes" id="UP001469365"/>
    </source>
</evidence>
<dbReference type="PANTHER" id="PTHR43364">
    <property type="entry name" value="NADH-SPECIFIC METHYLGLYOXAL REDUCTASE-RELATED"/>
    <property type="match status" value="1"/>
</dbReference>
<organism evidence="3 4">
    <name type="scientific">Paenibacillus filicis</name>
    <dbReference type="NCBI Taxonomy" id="669464"/>
    <lineage>
        <taxon>Bacteria</taxon>
        <taxon>Bacillati</taxon>
        <taxon>Bacillota</taxon>
        <taxon>Bacilli</taxon>
        <taxon>Bacillales</taxon>
        <taxon>Paenibacillaceae</taxon>
        <taxon>Paenibacillus</taxon>
    </lineage>
</organism>
<reference evidence="3 4" key="1">
    <citation type="submission" date="2024-04" db="EMBL/GenBank/DDBJ databases">
        <title>draft genome sequnece of Paenibacillus filicis.</title>
        <authorList>
            <person name="Kim D.-U."/>
        </authorList>
    </citation>
    <scope>NUCLEOTIDE SEQUENCE [LARGE SCALE GENOMIC DNA]</scope>
    <source>
        <strain evidence="3 4">KACC14197</strain>
    </source>
</reference>
<comment type="caution">
    <text evidence="3">The sequence shown here is derived from an EMBL/GenBank/DDBJ whole genome shotgun (WGS) entry which is preliminary data.</text>
</comment>
<evidence type="ECO:0000259" key="2">
    <source>
        <dbReference type="Pfam" id="PF00248"/>
    </source>
</evidence>
<dbReference type="CDD" id="cd19082">
    <property type="entry name" value="AKR_AKR10A1_2"/>
    <property type="match status" value="1"/>
</dbReference>
<sequence>MEYIQIAGVSKPVSRLIKGSDYFRPEVYGKVCDNLDAYLEIGGNTIDTAHGYCGGDSERTIGRYMQERNNRDRIVILTKGAHHNKDGPRVNKAAIDSDLAESLERLQTDSVELYALHRDDENVPVGAIIEALNAHLEAGRIQAIGASNWSWQRIEEANAYAAAHGLTGFAFSSPNLSLAKTNEPFWAGCVSADEATCDWHERTGLPLLSWSSQARGFFTGRFSPEVRDDADVVRVFYNDGNWERLRRAEELAKTKGASVIQIALAYVLQQPFPTCALIGAQNLAELQSCDEGARIKLTAAEREWLDLRRDALTLQA</sequence>